<dbReference type="InterPro" id="IPR010326">
    <property type="entry name" value="EXOC3/Sec6"/>
</dbReference>
<evidence type="ECO:0000313" key="4">
    <source>
        <dbReference type="Proteomes" id="UP000246464"/>
    </source>
</evidence>
<accession>A0A2U9D146</accession>
<dbReference type="EMBL" id="CP026262">
    <property type="protein sequence ID" value="AWP20512.1"/>
    <property type="molecule type" value="Genomic_DNA"/>
</dbReference>
<dbReference type="GO" id="GO:0006887">
    <property type="term" value="P:exocytosis"/>
    <property type="evidence" value="ECO:0007669"/>
    <property type="project" value="InterPro"/>
</dbReference>
<evidence type="ECO:0000256" key="1">
    <source>
        <dbReference type="ARBA" id="ARBA00009447"/>
    </source>
</evidence>
<protein>
    <submittedName>
        <fullName evidence="3">Putative tumor necrosis factor alpha-induced protein 2-like</fullName>
    </submittedName>
</protein>
<evidence type="ECO:0000313" key="3">
    <source>
        <dbReference type="EMBL" id="AWP20512.1"/>
    </source>
</evidence>
<dbReference type="Pfam" id="PF06046">
    <property type="entry name" value="Sec6"/>
    <property type="match status" value="1"/>
</dbReference>
<name>A0A2U9D146_SCOMX</name>
<feature type="region of interest" description="Disordered" evidence="2">
    <location>
        <begin position="1"/>
        <end position="67"/>
    </location>
</feature>
<dbReference type="InterPro" id="IPR042532">
    <property type="entry name" value="EXOC3/Sec6_C"/>
</dbReference>
<dbReference type="GO" id="GO:0051601">
    <property type="term" value="P:exocyst localization"/>
    <property type="evidence" value="ECO:0007669"/>
    <property type="project" value="TreeGrafter"/>
</dbReference>
<proteinExistence type="inferred from homology"/>
<gene>
    <name evidence="3" type="ORF">SMAX5B_002847</name>
</gene>
<reference evidence="3 4" key="1">
    <citation type="submission" date="2017-12" db="EMBL/GenBank/DDBJ databases">
        <title>Integrating genomic resources of turbot (Scophthalmus maximus) in depth evaluation of genetic and physical mapping variation across individuals.</title>
        <authorList>
            <person name="Martinez P."/>
        </authorList>
    </citation>
    <scope>NUCLEOTIDE SEQUENCE [LARGE SCALE GENOMIC DNA]</scope>
</reference>
<dbReference type="PANTHER" id="PTHR21292">
    <property type="entry name" value="EXOCYST COMPLEX COMPONENT SEC6-RELATED"/>
    <property type="match status" value="1"/>
</dbReference>
<keyword evidence="4" id="KW-1185">Reference proteome</keyword>
<dbReference type="Gene3D" id="1.10.357.50">
    <property type="match status" value="1"/>
</dbReference>
<organism evidence="3 4">
    <name type="scientific">Scophthalmus maximus</name>
    <name type="common">Turbot</name>
    <name type="synonym">Psetta maxima</name>
    <dbReference type="NCBI Taxonomy" id="52904"/>
    <lineage>
        <taxon>Eukaryota</taxon>
        <taxon>Metazoa</taxon>
        <taxon>Chordata</taxon>
        <taxon>Craniata</taxon>
        <taxon>Vertebrata</taxon>
        <taxon>Euteleostomi</taxon>
        <taxon>Actinopterygii</taxon>
        <taxon>Neopterygii</taxon>
        <taxon>Teleostei</taxon>
        <taxon>Neoteleostei</taxon>
        <taxon>Acanthomorphata</taxon>
        <taxon>Carangaria</taxon>
        <taxon>Pleuronectiformes</taxon>
        <taxon>Pleuronectoidei</taxon>
        <taxon>Scophthalmidae</taxon>
        <taxon>Scophthalmus</taxon>
    </lineage>
</organism>
<feature type="compositionally biased region" description="Basic and acidic residues" evidence="2">
    <location>
        <begin position="23"/>
        <end position="44"/>
    </location>
</feature>
<dbReference type="Proteomes" id="UP000246464">
    <property type="component" value="Chromosome 20"/>
</dbReference>
<dbReference type="Gene3D" id="1.10.357.70">
    <property type="entry name" value="Exocyst complex component Sec6, C-terminal domain"/>
    <property type="match status" value="1"/>
</dbReference>
<evidence type="ECO:0000256" key="2">
    <source>
        <dbReference type="SAM" id="MobiDB-lite"/>
    </source>
</evidence>
<sequence>MNWAAPHRVCGPTPLHGPLRQSLRSEMRGRDEENRGGPRWELLKLKNPAMSESDRQTEGEESDRVDEVGRRLIVREEQLFSQDSTSEDNSRLQKDFEDLTLQIWTTVQNTFTSSSSSGQLDQLRNAVACIQQQEVQDRRWTDRPEDRLPVWRPLKCISAHNTLLHNLVESRLTEAAEDESGGTEGFSSPLKREVCHMGRRVRDDLLTVARTVTDCYPPEMDVLNVYAGLYHQSFSARLTELAASGPEISDCSYLLLWVNHFYPHTVLKHEDLDGKMRVERSSSLLLEDDLTRLEEQYLTHQEDKVKLWLSRALQKEEESWLSGANPELIDSYCYSPLAADVIQMTDRVLTESGHVIREQSRGERITAHLESFLSSYKTSVEQFVKMNQMNLRSVIKAHLVCEQQFRDYVTDPTGNLTEQQRQRCLDTLTALRDCGYRYFTCPIHLELKVCYRHLWTSVWMDGSLPVVDSLLNSLIGQLTDLKDLREACRQSLLCVVHQDVVLQYVMRMMKTKMKGREQQVGGAQRMKEDAQKINDFFTEGGCSESLWFSEVLCSIAEVLRLQDPGSVQLELVSLARAFPDLSDVHVSALLSLKTGLSAADTRSIRRSVKENRLLDVSTSHSPPFFSRVKVQSDVVQSNVVFLRSSPMWSSPMWSSPMFCSPGPVRCGPVRCGVPQVQSNVVQSNVVQSDVVFLRSSLMWSSPMWSSPMWCSSGLVQCGLVRCGVPQVQSNVVQSNVVQSDVVFLRSSPMWSSPMWCSSGPVLGLLYFLCGN</sequence>
<comment type="similarity">
    <text evidence="1">Belongs to the SEC6 family.</text>
</comment>
<dbReference type="GO" id="GO:0000149">
    <property type="term" value="F:SNARE binding"/>
    <property type="evidence" value="ECO:0007669"/>
    <property type="project" value="TreeGrafter"/>
</dbReference>
<dbReference type="PANTHER" id="PTHR21292:SF4">
    <property type="entry name" value="TUMOR NECROSIS FACTOR ALPHA-INDUCED PROTEIN 2"/>
    <property type="match status" value="1"/>
</dbReference>
<dbReference type="STRING" id="52904.ENSSMAP00000017522"/>
<dbReference type="GO" id="GO:0000145">
    <property type="term" value="C:exocyst"/>
    <property type="evidence" value="ECO:0007669"/>
    <property type="project" value="InterPro"/>
</dbReference>
<dbReference type="AlphaFoldDB" id="A0A2U9D146"/>